<dbReference type="PANTHER" id="PTHR43531">
    <property type="entry name" value="PROTEIN ICFG"/>
    <property type="match status" value="1"/>
</dbReference>
<evidence type="ECO:0000313" key="7">
    <source>
        <dbReference type="EMBL" id="OQW51295.1"/>
    </source>
</evidence>
<dbReference type="GO" id="GO:0006935">
    <property type="term" value="P:chemotaxis"/>
    <property type="evidence" value="ECO:0007669"/>
    <property type="project" value="UniProtKB-KW"/>
</dbReference>
<gene>
    <name evidence="7" type="ORF">A4S15_12005</name>
</gene>
<dbReference type="Gene3D" id="6.10.340.10">
    <property type="match status" value="1"/>
</dbReference>
<dbReference type="PROSITE" id="PS50111">
    <property type="entry name" value="CHEMOTAXIS_TRANSDUC_2"/>
    <property type="match status" value="1"/>
</dbReference>
<dbReference type="PROSITE" id="PS50885">
    <property type="entry name" value="HAMP"/>
    <property type="match status" value="2"/>
</dbReference>
<evidence type="ECO:0008006" key="9">
    <source>
        <dbReference type="Google" id="ProtNLM"/>
    </source>
</evidence>
<evidence type="ECO:0000259" key="5">
    <source>
        <dbReference type="PROSITE" id="PS50111"/>
    </source>
</evidence>
<evidence type="ECO:0000256" key="3">
    <source>
        <dbReference type="PROSITE-ProRule" id="PRU00284"/>
    </source>
</evidence>
<dbReference type="InterPro" id="IPR004090">
    <property type="entry name" value="Chemotax_Me-accpt_rcpt"/>
</dbReference>
<dbReference type="InterPro" id="IPR004089">
    <property type="entry name" value="MCPsignal_dom"/>
</dbReference>
<dbReference type="InterPro" id="IPR003660">
    <property type="entry name" value="HAMP_dom"/>
</dbReference>
<dbReference type="SMART" id="SM00283">
    <property type="entry name" value="MA"/>
    <property type="match status" value="1"/>
</dbReference>
<dbReference type="Proteomes" id="UP000192872">
    <property type="component" value="Unassembled WGS sequence"/>
</dbReference>
<keyword evidence="4" id="KW-0812">Transmembrane</keyword>
<evidence type="ECO:0000313" key="8">
    <source>
        <dbReference type="Proteomes" id="UP000192872"/>
    </source>
</evidence>
<keyword evidence="4" id="KW-0472">Membrane</keyword>
<comment type="similarity">
    <text evidence="2">Belongs to the methyl-accepting chemotaxis (MCP) protein family.</text>
</comment>
<feature type="transmembrane region" description="Helical" evidence="4">
    <location>
        <begin position="166"/>
        <end position="190"/>
    </location>
</feature>
<keyword evidence="1" id="KW-0145">Chemotaxis</keyword>
<feature type="domain" description="HAMP" evidence="6">
    <location>
        <begin position="260"/>
        <end position="306"/>
    </location>
</feature>
<name>A0A1W9HV46_9HYPH</name>
<evidence type="ECO:0000256" key="2">
    <source>
        <dbReference type="ARBA" id="ARBA00029447"/>
    </source>
</evidence>
<keyword evidence="4" id="KW-1133">Transmembrane helix</keyword>
<dbReference type="PRINTS" id="PR00260">
    <property type="entry name" value="CHEMTRNSDUCR"/>
</dbReference>
<dbReference type="Gene3D" id="1.10.287.950">
    <property type="entry name" value="Methyl-accepting chemotaxis protein"/>
    <property type="match status" value="1"/>
</dbReference>
<protein>
    <recommendedName>
        <fullName evidence="9">Methyl-accepting transducer domain-containing protein</fullName>
    </recommendedName>
</protein>
<evidence type="ECO:0000256" key="4">
    <source>
        <dbReference type="SAM" id="Phobius"/>
    </source>
</evidence>
<dbReference type="InterPro" id="IPR051310">
    <property type="entry name" value="MCP_chemotaxis"/>
</dbReference>
<accession>A0A1W9HV46</accession>
<evidence type="ECO:0000256" key="1">
    <source>
        <dbReference type="ARBA" id="ARBA00022500"/>
    </source>
</evidence>
<keyword evidence="3" id="KW-0807">Transducer</keyword>
<dbReference type="EMBL" id="LWDL01000020">
    <property type="protein sequence ID" value="OQW51295.1"/>
    <property type="molecule type" value="Genomic_DNA"/>
</dbReference>
<evidence type="ECO:0000259" key="6">
    <source>
        <dbReference type="PROSITE" id="PS50885"/>
    </source>
</evidence>
<dbReference type="PANTHER" id="PTHR43531:SF11">
    <property type="entry name" value="METHYL-ACCEPTING CHEMOTAXIS PROTEIN 3"/>
    <property type="match status" value="1"/>
</dbReference>
<dbReference type="STRING" id="1827387.A4S15_12005"/>
<dbReference type="GO" id="GO:0007165">
    <property type="term" value="P:signal transduction"/>
    <property type="evidence" value="ECO:0007669"/>
    <property type="project" value="UniProtKB-KW"/>
</dbReference>
<dbReference type="AlphaFoldDB" id="A0A1W9HV46"/>
<sequence length="557" mass="59214">MIGAGLSVQQGGRELVESARNAVWEASIPPAEVFAFSNTQWSIRDRIVDLVRHDNQVEPAATEIEELKASGDKSWKGMLDLKPYLPADVLAEVEKTDALLIAFQATFTSAIAAARSGDMTAARAINDEQVGPAIRPLGVQILTLLEVMRNRIQSVNETMEATSNGMLMRVTITSGILFAVLALGGLLMHFRVVRPISLINRALQRLSENQFGQVLPRKGAVNEIWRMTTSFIVLEERAKATLQRHEDETRKAAGETAAFLSEVEAFAKRLAEGDLSTKMPDHFAPNFRIVADNMNSAIESLAMSLGMMLEASRQTAKTAGEIGDRASANTKRAHVQLGTLKELRVSFDEFSTGIHRTAGIADELAQSAISASQRAEMGAEMAGGALNAMSGISAAANKIADVTLLINKIAAQTNLLALNAAIEAARAGEHGKGFAVVANEVRRLASQVAQASATVRQITDETITRVDQGSSTVDQTAAALREINLTVRSVAAAVTEIASAANQQASAITVITEAFNDLDGIAQANVIGAGTNAEASVGLKDTAQAIAETVSSFRLEA</sequence>
<feature type="domain" description="Methyl-accepting transducer" evidence="5">
    <location>
        <begin position="311"/>
        <end position="540"/>
    </location>
</feature>
<dbReference type="SUPFAM" id="SSF58104">
    <property type="entry name" value="Methyl-accepting chemotaxis protein (MCP) signaling domain"/>
    <property type="match status" value="1"/>
</dbReference>
<organism evidence="7 8">
    <name type="scientific">Candidatus Raskinella chloraquaticus</name>
    <dbReference type="NCBI Taxonomy" id="1951219"/>
    <lineage>
        <taxon>Bacteria</taxon>
        <taxon>Pseudomonadati</taxon>
        <taxon>Pseudomonadota</taxon>
        <taxon>Alphaproteobacteria</taxon>
        <taxon>Hyphomicrobiales</taxon>
        <taxon>Phreatobacteraceae</taxon>
        <taxon>Candidatus Raskinella</taxon>
    </lineage>
</organism>
<dbReference type="GO" id="GO:0004888">
    <property type="term" value="F:transmembrane signaling receptor activity"/>
    <property type="evidence" value="ECO:0007669"/>
    <property type="project" value="InterPro"/>
</dbReference>
<dbReference type="GO" id="GO:0005886">
    <property type="term" value="C:plasma membrane"/>
    <property type="evidence" value="ECO:0007669"/>
    <property type="project" value="TreeGrafter"/>
</dbReference>
<comment type="caution">
    <text evidence="7">The sequence shown here is derived from an EMBL/GenBank/DDBJ whole genome shotgun (WGS) entry which is preliminary data.</text>
</comment>
<feature type="domain" description="HAMP" evidence="6">
    <location>
        <begin position="190"/>
        <end position="243"/>
    </location>
</feature>
<dbReference type="Pfam" id="PF00015">
    <property type="entry name" value="MCPsignal"/>
    <property type="match status" value="1"/>
</dbReference>
<reference evidence="7 8" key="1">
    <citation type="journal article" date="2017" name="Water Res.">
        <title>Comammox in drinking water systems.</title>
        <authorList>
            <person name="Wang Y."/>
            <person name="Ma L."/>
            <person name="Mao Y."/>
            <person name="Jiang X."/>
            <person name="Xia Y."/>
            <person name="Yu K."/>
            <person name="Li B."/>
            <person name="Zhang T."/>
        </authorList>
    </citation>
    <scope>NUCLEOTIDE SEQUENCE [LARGE SCALE GENOMIC DNA]</scope>
    <source>
        <strain evidence="7">SG_bin8</strain>
    </source>
</reference>
<proteinExistence type="inferred from homology"/>